<dbReference type="InterPro" id="IPR003689">
    <property type="entry name" value="ZIP"/>
</dbReference>
<sequence length="244" mass="26586">MFWWAIGSTILVSLISLVGVFTLAISDKVLKKLVFLLMGFSAGALLGGAFLHLIPEAAEKAGGINIYLWVIVGLVAFSILERYFYWRHCHEGVCDVHAFTYLNLIGDGFHNLIDGMVIAASYAAGIKVGIITTIAVISHEIPQEMGDFGVLVYGGFTKTKALFFNFLSALTAVAGAFIGFYFYRHIEGSVPALLAFTAGGFIYVAASDLIPELQHQKDTKRGNIAFVFFLGGLVFMWAARFLGH</sequence>
<accession>A0A2M7S8G1</accession>
<dbReference type="GO" id="GO:0046873">
    <property type="term" value="F:metal ion transmembrane transporter activity"/>
    <property type="evidence" value="ECO:0007669"/>
    <property type="project" value="InterPro"/>
</dbReference>
<name>A0A2M7S8G1_9BACT</name>
<comment type="caution">
    <text evidence="6">The sequence shown here is derived from an EMBL/GenBank/DDBJ whole genome shotgun (WGS) entry which is preliminary data.</text>
</comment>
<dbReference type="Proteomes" id="UP000229307">
    <property type="component" value="Unassembled WGS sequence"/>
</dbReference>
<feature type="transmembrane region" description="Helical" evidence="5">
    <location>
        <begin position="162"/>
        <end position="183"/>
    </location>
</feature>
<keyword evidence="3 5" id="KW-1133">Transmembrane helix</keyword>
<dbReference type="Pfam" id="PF02535">
    <property type="entry name" value="Zip"/>
    <property type="match status" value="2"/>
</dbReference>
<comment type="subcellular location">
    <subcellularLocation>
        <location evidence="1">Membrane</location>
        <topology evidence="1">Multi-pass membrane protein</topology>
    </subcellularLocation>
</comment>
<dbReference type="AlphaFoldDB" id="A0A2M7S8G1"/>
<dbReference type="GO" id="GO:0016020">
    <property type="term" value="C:membrane"/>
    <property type="evidence" value="ECO:0007669"/>
    <property type="project" value="UniProtKB-SubCell"/>
</dbReference>
<evidence type="ECO:0000313" key="7">
    <source>
        <dbReference type="Proteomes" id="UP000229307"/>
    </source>
</evidence>
<evidence type="ECO:0000256" key="4">
    <source>
        <dbReference type="ARBA" id="ARBA00023136"/>
    </source>
</evidence>
<evidence type="ECO:0000256" key="3">
    <source>
        <dbReference type="ARBA" id="ARBA00022989"/>
    </source>
</evidence>
<proteinExistence type="predicted"/>
<keyword evidence="4 5" id="KW-0472">Membrane</keyword>
<feature type="transmembrane region" description="Helical" evidence="5">
    <location>
        <begin position="6"/>
        <end position="26"/>
    </location>
</feature>
<gene>
    <name evidence="6" type="ORF">COY52_08945</name>
</gene>
<feature type="transmembrane region" description="Helical" evidence="5">
    <location>
        <begin position="66"/>
        <end position="85"/>
    </location>
</feature>
<dbReference type="PANTHER" id="PTHR16950">
    <property type="entry name" value="ZINC TRANSPORTER SLC39A7 HISTIDINE-RICH MEMBRANE PROTEIN KE4"/>
    <property type="match status" value="1"/>
</dbReference>
<evidence type="ECO:0000256" key="1">
    <source>
        <dbReference type="ARBA" id="ARBA00004141"/>
    </source>
</evidence>
<feature type="transmembrane region" description="Helical" evidence="5">
    <location>
        <begin position="222"/>
        <end position="242"/>
    </location>
</feature>
<evidence type="ECO:0000256" key="5">
    <source>
        <dbReference type="SAM" id="Phobius"/>
    </source>
</evidence>
<organism evidence="6 7">
    <name type="scientific">Candidatus Desantisbacteria bacterium CG_4_10_14_0_8_um_filter_48_22</name>
    <dbReference type="NCBI Taxonomy" id="1974543"/>
    <lineage>
        <taxon>Bacteria</taxon>
        <taxon>Candidatus Desantisiibacteriota</taxon>
    </lineage>
</organism>
<dbReference type="EMBL" id="PFMR01000237">
    <property type="protein sequence ID" value="PIZ15738.1"/>
    <property type="molecule type" value="Genomic_DNA"/>
</dbReference>
<feature type="transmembrane region" description="Helical" evidence="5">
    <location>
        <begin position="189"/>
        <end position="210"/>
    </location>
</feature>
<evidence type="ECO:0000313" key="6">
    <source>
        <dbReference type="EMBL" id="PIZ15738.1"/>
    </source>
</evidence>
<protein>
    <submittedName>
        <fullName evidence="6">ZIP family metal transporter</fullName>
    </submittedName>
</protein>
<feature type="transmembrane region" description="Helical" evidence="5">
    <location>
        <begin position="33"/>
        <end position="54"/>
    </location>
</feature>
<keyword evidence="2 5" id="KW-0812">Transmembrane</keyword>
<dbReference type="PANTHER" id="PTHR16950:SF16">
    <property type="entry name" value="ZINC TRANSPORTER ZIP13"/>
    <property type="match status" value="1"/>
</dbReference>
<evidence type="ECO:0000256" key="2">
    <source>
        <dbReference type="ARBA" id="ARBA00022692"/>
    </source>
</evidence>
<reference evidence="7" key="1">
    <citation type="submission" date="2017-09" db="EMBL/GenBank/DDBJ databases">
        <title>Depth-based differentiation of microbial function through sediment-hosted aquifers and enrichment of novel symbionts in the deep terrestrial subsurface.</title>
        <authorList>
            <person name="Probst A.J."/>
            <person name="Ladd B."/>
            <person name="Jarett J.K."/>
            <person name="Geller-Mcgrath D.E."/>
            <person name="Sieber C.M.K."/>
            <person name="Emerson J.B."/>
            <person name="Anantharaman K."/>
            <person name="Thomas B.C."/>
            <person name="Malmstrom R."/>
            <person name="Stieglmeier M."/>
            <person name="Klingl A."/>
            <person name="Woyke T."/>
            <person name="Ryan C.M."/>
            <person name="Banfield J.F."/>
        </authorList>
    </citation>
    <scope>NUCLEOTIDE SEQUENCE [LARGE SCALE GENOMIC DNA]</scope>
</reference>